<evidence type="ECO:0000259" key="5">
    <source>
        <dbReference type="PROSITE" id="PS50011"/>
    </source>
</evidence>
<feature type="domain" description="Protein kinase" evidence="5">
    <location>
        <begin position="12"/>
        <end position="281"/>
    </location>
</feature>
<keyword evidence="4" id="KW-0808">Transferase</keyword>
<dbReference type="Gene3D" id="1.10.510.10">
    <property type="entry name" value="Transferase(Phosphotransferase) domain 1"/>
    <property type="match status" value="1"/>
</dbReference>
<dbReference type="InterPro" id="IPR011009">
    <property type="entry name" value="Kinase-like_dom_sf"/>
</dbReference>
<dbReference type="FunFam" id="1.10.510.10:FF:000571">
    <property type="entry name" value="Maternal embryonic leucine zipper kinase"/>
    <property type="match status" value="1"/>
</dbReference>
<evidence type="ECO:0000313" key="7">
    <source>
        <dbReference type="Proteomes" id="UP000054270"/>
    </source>
</evidence>
<dbReference type="GO" id="GO:0005524">
    <property type="term" value="F:ATP binding"/>
    <property type="evidence" value="ECO:0007669"/>
    <property type="project" value="UniProtKB-UniRule"/>
</dbReference>
<gene>
    <name evidence="6" type="ORF">HYPSUDRAFT_44342</name>
</gene>
<dbReference type="EMBL" id="KN817579">
    <property type="protein sequence ID" value="KJA19257.1"/>
    <property type="molecule type" value="Genomic_DNA"/>
</dbReference>
<dbReference type="InterPro" id="IPR008271">
    <property type="entry name" value="Ser/Thr_kinase_AS"/>
</dbReference>
<keyword evidence="4" id="KW-0418">Kinase</keyword>
<dbReference type="Proteomes" id="UP000054270">
    <property type="component" value="Unassembled WGS sequence"/>
</dbReference>
<evidence type="ECO:0000256" key="3">
    <source>
        <dbReference type="PROSITE-ProRule" id="PRU10141"/>
    </source>
</evidence>
<keyword evidence="4" id="KW-0723">Serine/threonine-protein kinase</keyword>
<dbReference type="PANTHER" id="PTHR24346:SF110">
    <property type="entry name" value="NON-SPECIFIC SERINE_THREONINE PROTEIN KINASE"/>
    <property type="match status" value="1"/>
</dbReference>
<organism evidence="6 7">
    <name type="scientific">Hypholoma sublateritium (strain FD-334 SS-4)</name>
    <dbReference type="NCBI Taxonomy" id="945553"/>
    <lineage>
        <taxon>Eukaryota</taxon>
        <taxon>Fungi</taxon>
        <taxon>Dikarya</taxon>
        <taxon>Basidiomycota</taxon>
        <taxon>Agaricomycotina</taxon>
        <taxon>Agaricomycetes</taxon>
        <taxon>Agaricomycetidae</taxon>
        <taxon>Agaricales</taxon>
        <taxon>Agaricineae</taxon>
        <taxon>Strophariaceae</taxon>
        <taxon>Hypholoma</taxon>
    </lineage>
</organism>
<evidence type="ECO:0000313" key="6">
    <source>
        <dbReference type="EMBL" id="KJA19257.1"/>
    </source>
</evidence>
<dbReference type="GO" id="GO:0004674">
    <property type="term" value="F:protein serine/threonine kinase activity"/>
    <property type="evidence" value="ECO:0007669"/>
    <property type="project" value="UniProtKB-KW"/>
</dbReference>
<dbReference type="PROSITE" id="PS00108">
    <property type="entry name" value="PROTEIN_KINASE_ST"/>
    <property type="match status" value="1"/>
</dbReference>
<dbReference type="AlphaFoldDB" id="A0A0D2KXK3"/>
<keyword evidence="7" id="KW-1185">Reference proteome</keyword>
<dbReference type="OrthoDB" id="539158at2759"/>
<dbReference type="SMART" id="SM00220">
    <property type="entry name" value="S_TKc"/>
    <property type="match status" value="1"/>
</dbReference>
<dbReference type="GO" id="GO:0035556">
    <property type="term" value="P:intracellular signal transduction"/>
    <property type="evidence" value="ECO:0007669"/>
    <property type="project" value="TreeGrafter"/>
</dbReference>
<dbReference type="PANTHER" id="PTHR24346">
    <property type="entry name" value="MAP/MICROTUBULE AFFINITY-REGULATING KINASE"/>
    <property type="match status" value="1"/>
</dbReference>
<name>A0A0D2KXK3_HYPSF</name>
<dbReference type="OMA" id="RCGSMPY"/>
<keyword evidence="2 3" id="KW-0067">ATP-binding</keyword>
<dbReference type="Pfam" id="PF00069">
    <property type="entry name" value="Pkinase"/>
    <property type="match status" value="1"/>
</dbReference>
<dbReference type="SUPFAM" id="SSF56112">
    <property type="entry name" value="Protein kinase-like (PK-like)"/>
    <property type="match status" value="1"/>
</dbReference>
<evidence type="ECO:0000256" key="4">
    <source>
        <dbReference type="RuleBase" id="RU000304"/>
    </source>
</evidence>
<dbReference type="InterPro" id="IPR017441">
    <property type="entry name" value="Protein_kinase_ATP_BS"/>
</dbReference>
<evidence type="ECO:0000256" key="1">
    <source>
        <dbReference type="ARBA" id="ARBA00022741"/>
    </source>
</evidence>
<dbReference type="InterPro" id="IPR000719">
    <property type="entry name" value="Prot_kinase_dom"/>
</dbReference>
<dbReference type="STRING" id="945553.A0A0D2KXK3"/>
<evidence type="ECO:0000256" key="2">
    <source>
        <dbReference type="ARBA" id="ARBA00022840"/>
    </source>
</evidence>
<dbReference type="PROSITE" id="PS50011">
    <property type="entry name" value="PROTEIN_KINASE_DOM"/>
    <property type="match status" value="1"/>
</dbReference>
<reference evidence="7" key="1">
    <citation type="submission" date="2014-04" db="EMBL/GenBank/DDBJ databases">
        <title>Evolutionary Origins and Diversification of the Mycorrhizal Mutualists.</title>
        <authorList>
            <consortium name="DOE Joint Genome Institute"/>
            <consortium name="Mycorrhizal Genomics Consortium"/>
            <person name="Kohler A."/>
            <person name="Kuo A."/>
            <person name="Nagy L.G."/>
            <person name="Floudas D."/>
            <person name="Copeland A."/>
            <person name="Barry K.W."/>
            <person name="Cichocki N."/>
            <person name="Veneault-Fourrey C."/>
            <person name="LaButti K."/>
            <person name="Lindquist E.A."/>
            <person name="Lipzen A."/>
            <person name="Lundell T."/>
            <person name="Morin E."/>
            <person name="Murat C."/>
            <person name="Riley R."/>
            <person name="Ohm R."/>
            <person name="Sun H."/>
            <person name="Tunlid A."/>
            <person name="Henrissat B."/>
            <person name="Grigoriev I.V."/>
            <person name="Hibbett D.S."/>
            <person name="Martin F."/>
        </authorList>
    </citation>
    <scope>NUCLEOTIDE SEQUENCE [LARGE SCALE GENOMIC DNA]</scope>
    <source>
        <strain evidence="7">FD-334 SS-4</strain>
    </source>
</reference>
<sequence length="470" mass="52381">MGTPKYPKVVGYELIAEIGGGGFSTVYRAVNIEEHRVAACKLVKLTEETTDKDRKNVEKEMRVHAALKQVHVLEFLNAVVVELKHKLLYVPGIYMLLEFAGGGDLFDKIAADVGVDDEVAQVYFNQLVAGMSYIHSQGVCHRDLKPENILLDAAGTLKISDFGLSAVFRLKDSGKTRMLSEKCGSLPYVAPELNSDHPYHAEPIDVWGVGVILYTLLVGNTPWDEPTASSPEFVRYVNGTIFLERPWNRIPFEPLSLVKGMLTVDPTQRLTLDDIAAHPWCMRQSQLSKHGPAELASRLTRPIHDNGDMNFSAPPTLGGSGDMDVEDDDTIMHSATNHLSQFTQSLMLFSQTQSGARYTPYLTRFYAALGPGLLTGLIKEALEAMNVKTKLLPPAVTSDGGGELHRIRVGGWDKRRQMFKGWVEVERFTYRGAEGSFCVMRRDEGNPISWRQLWRAVIESQLVEPHVLKK</sequence>
<accession>A0A0D2KXK3</accession>
<proteinExistence type="inferred from homology"/>
<feature type="binding site" evidence="3">
    <location>
        <position position="41"/>
    </location>
    <ligand>
        <name>ATP</name>
        <dbReference type="ChEBI" id="CHEBI:30616"/>
    </ligand>
</feature>
<comment type="similarity">
    <text evidence="4">Belongs to the protein kinase superfamily.</text>
</comment>
<keyword evidence="1 3" id="KW-0547">Nucleotide-binding</keyword>
<protein>
    <recommendedName>
        <fullName evidence="5">Protein kinase domain-containing protein</fullName>
    </recommendedName>
</protein>
<dbReference type="PROSITE" id="PS00107">
    <property type="entry name" value="PROTEIN_KINASE_ATP"/>
    <property type="match status" value="1"/>
</dbReference>
<dbReference type="GO" id="GO:0005737">
    <property type="term" value="C:cytoplasm"/>
    <property type="evidence" value="ECO:0007669"/>
    <property type="project" value="TreeGrafter"/>
</dbReference>